<dbReference type="CDD" id="cd04186">
    <property type="entry name" value="GT_2_like_c"/>
    <property type="match status" value="1"/>
</dbReference>
<dbReference type="Proteomes" id="UP000259610">
    <property type="component" value="Unassembled WGS sequence"/>
</dbReference>
<dbReference type="InterPro" id="IPR029044">
    <property type="entry name" value="Nucleotide-diphossugar_trans"/>
</dbReference>
<accession>A0A3B9H2N3</accession>
<dbReference type="SUPFAM" id="SSF53448">
    <property type="entry name" value="Nucleotide-diphospho-sugar transferases"/>
    <property type="match status" value="1"/>
</dbReference>
<dbReference type="EMBL" id="DMAN01000365">
    <property type="protein sequence ID" value="HAE28716.1"/>
    <property type="molecule type" value="Genomic_DNA"/>
</dbReference>
<name>A0A3B9H2N3_9PROT</name>
<dbReference type="RefSeq" id="WP_272991123.1">
    <property type="nucleotide sequence ID" value="NZ_CAJWRG010000227.1"/>
</dbReference>
<reference evidence="2 3" key="1">
    <citation type="journal article" date="2018" name="Nat. Biotechnol.">
        <title>A standardized bacterial taxonomy based on genome phylogeny substantially revises the tree of life.</title>
        <authorList>
            <person name="Parks D.H."/>
            <person name="Chuvochina M."/>
            <person name="Waite D.W."/>
            <person name="Rinke C."/>
            <person name="Skarshewski A."/>
            <person name="Chaumeil P.A."/>
            <person name="Hugenholtz P."/>
        </authorList>
    </citation>
    <scope>NUCLEOTIDE SEQUENCE [LARGE SCALE GENOMIC DNA]</scope>
    <source>
        <strain evidence="2">UBA8733</strain>
    </source>
</reference>
<gene>
    <name evidence="2" type="ORF">DCG58_16250</name>
</gene>
<dbReference type="Pfam" id="PF00535">
    <property type="entry name" value="Glycos_transf_2"/>
    <property type="match status" value="1"/>
</dbReference>
<dbReference type="GO" id="GO:0016740">
    <property type="term" value="F:transferase activity"/>
    <property type="evidence" value="ECO:0007669"/>
    <property type="project" value="UniProtKB-KW"/>
</dbReference>
<evidence type="ECO:0000313" key="3">
    <source>
        <dbReference type="Proteomes" id="UP000259610"/>
    </source>
</evidence>
<dbReference type="PANTHER" id="PTHR43179:SF11">
    <property type="entry name" value="GLYCOSYL TRANSFERASE"/>
    <property type="match status" value="1"/>
</dbReference>
<sequence>MTENPRIPAAEQPGQATPAPMFSVVIVNYNGGAYVQAALDSLRSQTRRDFEVLLIDNASTDGSADDIYVSGLPAFTLLAETENHGYARGTNLGALRAKGKWIVCLNPDAMAAPDFLDKIADGIARHPGVSMFASAQYNLENPNLLDGAGDAYLIFGIPWRGGFSRPASEMPDEGECFSPCGAGAVFRRELFLAHGGFDEEFFCYCEDVDIGFRLRLAGETCLFLPRAVIHHVGGGLAGRASDFSIYHGTRNRIWTYAKDMPGPILWLTLPGHLTLSLYLLVRSAMTGRVRETWRGMRDGFRDAGRMRSKGRDMRRKSRVPLWRLARTMAWNPWRMSQLRVHVRKLPGDASVSQPNASKAL</sequence>
<keyword evidence="2" id="KW-0808">Transferase</keyword>
<protein>
    <submittedName>
        <fullName evidence="2">Glycosyltransferase family 2 protein</fullName>
    </submittedName>
</protein>
<dbReference type="InterPro" id="IPR001173">
    <property type="entry name" value="Glyco_trans_2-like"/>
</dbReference>
<dbReference type="PANTHER" id="PTHR43179">
    <property type="entry name" value="RHAMNOSYLTRANSFERASE WBBL"/>
    <property type="match status" value="1"/>
</dbReference>
<organism evidence="2 3">
    <name type="scientific">Hyphomonas adhaerens</name>
    <dbReference type="NCBI Taxonomy" id="81029"/>
    <lineage>
        <taxon>Bacteria</taxon>
        <taxon>Pseudomonadati</taxon>
        <taxon>Pseudomonadota</taxon>
        <taxon>Alphaproteobacteria</taxon>
        <taxon>Hyphomonadales</taxon>
        <taxon>Hyphomonadaceae</taxon>
        <taxon>Hyphomonas</taxon>
    </lineage>
</organism>
<dbReference type="AlphaFoldDB" id="A0A3B9H2N3"/>
<feature type="domain" description="Glycosyltransferase 2-like" evidence="1">
    <location>
        <begin position="23"/>
        <end position="191"/>
    </location>
</feature>
<proteinExistence type="predicted"/>
<dbReference type="Gene3D" id="3.90.550.10">
    <property type="entry name" value="Spore Coat Polysaccharide Biosynthesis Protein SpsA, Chain A"/>
    <property type="match status" value="1"/>
</dbReference>
<evidence type="ECO:0000259" key="1">
    <source>
        <dbReference type="Pfam" id="PF00535"/>
    </source>
</evidence>
<evidence type="ECO:0000313" key="2">
    <source>
        <dbReference type="EMBL" id="HAE28716.1"/>
    </source>
</evidence>
<comment type="caution">
    <text evidence="2">The sequence shown here is derived from an EMBL/GenBank/DDBJ whole genome shotgun (WGS) entry which is preliminary data.</text>
</comment>